<proteinExistence type="predicted"/>
<keyword evidence="3" id="KW-1185">Reference proteome</keyword>
<evidence type="ECO:0000259" key="1">
    <source>
        <dbReference type="Pfam" id="PF09361"/>
    </source>
</evidence>
<dbReference type="Proteomes" id="UP000244924">
    <property type="component" value="Unassembled WGS sequence"/>
</dbReference>
<organism evidence="2 3">
    <name type="scientific">Albidovulum aquaemixtae</name>
    <dbReference type="NCBI Taxonomy" id="1542388"/>
    <lineage>
        <taxon>Bacteria</taxon>
        <taxon>Pseudomonadati</taxon>
        <taxon>Pseudomonadota</taxon>
        <taxon>Alphaproteobacteria</taxon>
        <taxon>Rhodobacterales</taxon>
        <taxon>Paracoccaceae</taxon>
        <taxon>Albidovulum</taxon>
    </lineage>
</organism>
<dbReference type="InterPro" id="IPR018968">
    <property type="entry name" value="Phasin"/>
</dbReference>
<name>A0A2R8BNU0_9RHOB</name>
<gene>
    <name evidence="2" type="ORF">DEA8626_04039</name>
</gene>
<reference evidence="2 3" key="1">
    <citation type="submission" date="2018-03" db="EMBL/GenBank/DDBJ databases">
        <authorList>
            <person name="Keele B.F."/>
        </authorList>
    </citation>
    <scope>NUCLEOTIDE SEQUENCE [LARGE SCALE GENOMIC DNA]</scope>
    <source>
        <strain evidence="2 3">CECT 8626</strain>
    </source>
</reference>
<dbReference type="RefSeq" id="WP_181366560.1">
    <property type="nucleotide sequence ID" value="NZ_OMOQ01000007.1"/>
</dbReference>
<evidence type="ECO:0000313" key="3">
    <source>
        <dbReference type="Proteomes" id="UP000244924"/>
    </source>
</evidence>
<sequence>MPEKKGAAVTSPEDAMKTIAGMQTADPSAAARLYLAWMEGLGDIGSEAMQFVAERIAEDVKTQHEILHCKNPAEIMAIQRRFLQTALDQYVAEGGKLMKMSNEIVQEAFASPRK</sequence>
<dbReference type="Pfam" id="PF09361">
    <property type="entry name" value="Phasin_2"/>
    <property type="match status" value="1"/>
</dbReference>
<feature type="domain" description="Phasin" evidence="1">
    <location>
        <begin position="19"/>
        <end position="110"/>
    </location>
</feature>
<accession>A0A2R8BNU0</accession>
<evidence type="ECO:0000313" key="2">
    <source>
        <dbReference type="EMBL" id="SPH25005.1"/>
    </source>
</evidence>
<dbReference type="AlphaFoldDB" id="A0A2R8BNU0"/>
<dbReference type="EMBL" id="OMOQ01000007">
    <property type="protein sequence ID" value="SPH25005.1"/>
    <property type="molecule type" value="Genomic_DNA"/>
</dbReference>
<protein>
    <recommendedName>
        <fullName evidence="1">Phasin domain-containing protein</fullName>
    </recommendedName>
</protein>